<reference evidence="3" key="1">
    <citation type="journal article" date="2023" name="Proc. Natl. Acad. Sci. U.S.A.">
        <title>Genomic and structural basis for evolution of tropane alkaloid biosynthesis.</title>
        <authorList>
            <person name="Wanga Y.-J."/>
            <person name="Taina T."/>
            <person name="Yua J.-Y."/>
            <person name="Lia J."/>
            <person name="Xua B."/>
            <person name="Chenc J."/>
            <person name="D'Auriad J.C."/>
            <person name="Huanga J.-P."/>
            <person name="Huanga S.-X."/>
        </authorList>
    </citation>
    <scope>NUCLEOTIDE SEQUENCE [LARGE SCALE GENOMIC DNA]</scope>
    <source>
        <strain evidence="3">cv. KIB-2019</strain>
    </source>
</reference>
<dbReference type="EMBL" id="JAJAGQ010000013">
    <property type="protein sequence ID" value="KAJ8546016.1"/>
    <property type="molecule type" value="Genomic_DNA"/>
</dbReference>
<feature type="region of interest" description="Disordered" evidence="1">
    <location>
        <begin position="105"/>
        <end position="131"/>
    </location>
</feature>
<evidence type="ECO:0000313" key="3">
    <source>
        <dbReference type="Proteomes" id="UP001152561"/>
    </source>
</evidence>
<feature type="region of interest" description="Disordered" evidence="1">
    <location>
        <begin position="192"/>
        <end position="218"/>
    </location>
</feature>
<protein>
    <submittedName>
        <fullName evidence="2">Uncharacterized protein</fullName>
    </submittedName>
</protein>
<evidence type="ECO:0000313" key="2">
    <source>
        <dbReference type="EMBL" id="KAJ8546016.1"/>
    </source>
</evidence>
<keyword evidence="3" id="KW-1185">Reference proteome</keyword>
<evidence type="ECO:0000256" key="1">
    <source>
        <dbReference type="SAM" id="MobiDB-lite"/>
    </source>
</evidence>
<dbReference type="AlphaFoldDB" id="A0A9Q1RAK2"/>
<dbReference type="Proteomes" id="UP001152561">
    <property type="component" value="Unassembled WGS sequence"/>
</dbReference>
<feature type="compositionally biased region" description="Low complexity" evidence="1">
    <location>
        <begin position="199"/>
        <end position="218"/>
    </location>
</feature>
<dbReference type="PANTHER" id="PTHR33922:SF2">
    <property type="entry name" value="OS07G0589600 PROTEIN"/>
    <property type="match status" value="1"/>
</dbReference>
<proteinExistence type="predicted"/>
<name>A0A9Q1RAK2_9SOLA</name>
<feature type="compositionally biased region" description="Basic and acidic residues" evidence="1">
    <location>
        <begin position="271"/>
        <end position="286"/>
    </location>
</feature>
<dbReference type="PANTHER" id="PTHR33922">
    <property type="entry name" value="OS01G0888066 PROTEIN-RELATED"/>
    <property type="match status" value="1"/>
</dbReference>
<sequence>MMKITRETEEIVLLKEQEEEEEEEALSLCDLPNNEENQTKKEAAGSASDAQLEDFDFNSCGGNLLKESDMCTADEIFYQGQILPLRHSISLPSDRGNCCTSNYTNLSSRSSSIRSQRSSSSGSSSNFSTTCSKYKPKVRNQFHSHPSPTPQVRFSKVNTIQSNVNNSTRKSALWSLFRVGLVTTPEISLQDLKNRGNRDNSGSRNSTSSSSSNSLSLSNDDNRMKIILSMKKKQRFSLGSCKCSANAVETVLPSSVLIMNSNRTTITKTRKATEGHEHEDKKDSSENIKTTKKQAMSRHRTFEWLKQLSLEGPADET</sequence>
<dbReference type="OrthoDB" id="778913at2759"/>
<organism evidence="2 3">
    <name type="scientific">Anisodus acutangulus</name>
    <dbReference type="NCBI Taxonomy" id="402998"/>
    <lineage>
        <taxon>Eukaryota</taxon>
        <taxon>Viridiplantae</taxon>
        <taxon>Streptophyta</taxon>
        <taxon>Embryophyta</taxon>
        <taxon>Tracheophyta</taxon>
        <taxon>Spermatophyta</taxon>
        <taxon>Magnoliopsida</taxon>
        <taxon>eudicotyledons</taxon>
        <taxon>Gunneridae</taxon>
        <taxon>Pentapetalae</taxon>
        <taxon>asterids</taxon>
        <taxon>lamiids</taxon>
        <taxon>Solanales</taxon>
        <taxon>Solanaceae</taxon>
        <taxon>Solanoideae</taxon>
        <taxon>Hyoscyameae</taxon>
        <taxon>Anisodus</taxon>
    </lineage>
</organism>
<accession>A0A9Q1RAK2</accession>
<feature type="compositionally biased region" description="Basic and acidic residues" evidence="1">
    <location>
        <begin position="1"/>
        <end position="16"/>
    </location>
</feature>
<feature type="region of interest" description="Disordered" evidence="1">
    <location>
        <begin position="267"/>
        <end position="298"/>
    </location>
</feature>
<gene>
    <name evidence="2" type="ORF">K7X08_018599</name>
</gene>
<comment type="caution">
    <text evidence="2">The sequence shown here is derived from an EMBL/GenBank/DDBJ whole genome shotgun (WGS) entry which is preliminary data.</text>
</comment>
<feature type="region of interest" description="Disordered" evidence="1">
    <location>
        <begin position="1"/>
        <end position="48"/>
    </location>
</feature>